<comment type="caution">
    <text evidence="8">The sequence shown here is derived from an EMBL/GenBank/DDBJ whole genome shotgun (WGS) entry which is preliminary data.</text>
</comment>
<protein>
    <submittedName>
        <fullName evidence="8">O-antigen ligase</fullName>
    </submittedName>
</protein>
<evidence type="ECO:0000256" key="1">
    <source>
        <dbReference type="ARBA" id="ARBA00004141"/>
    </source>
</evidence>
<gene>
    <name evidence="8" type="ORF">DFQ45_101379</name>
</gene>
<dbReference type="InterPro" id="IPR021797">
    <property type="entry name" value="Wzy_C_2"/>
</dbReference>
<feature type="domain" description="Virulence factor membrane-bound polymerase C-terminal" evidence="7">
    <location>
        <begin position="370"/>
        <end position="537"/>
    </location>
</feature>
<dbReference type="Proteomes" id="UP000294575">
    <property type="component" value="Unassembled WGS sequence"/>
</dbReference>
<evidence type="ECO:0000256" key="2">
    <source>
        <dbReference type="ARBA" id="ARBA00022692"/>
    </source>
</evidence>
<dbReference type="Pfam" id="PF04932">
    <property type="entry name" value="Wzy_C"/>
    <property type="match status" value="1"/>
</dbReference>
<evidence type="ECO:0000259" key="7">
    <source>
        <dbReference type="Pfam" id="PF11846"/>
    </source>
</evidence>
<feature type="transmembrane region" description="Helical" evidence="5">
    <location>
        <begin position="161"/>
        <end position="181"/>
    </location>
</feature>
<dbReference type="PANTHER" id="PTHR37422:SF13">
    <property type="entry name" value="LIPOPOLYSACCHARIDE BIOSYNTHESIS PROTEIN PA4999-RELATED"/>
    <property type="match status" value="1"/>
</dbReference>
<keyword evidence="3 5" id="KW-1133">Transmembrane helix</keyword>
<dbReference type="GO" id="GO:0016874">
    <property type="term" value="F:ligase activity"/>
    <property type="evidence" value="ECO:0007669"/>
    <property type="project" value="UniProtKB-KW"/>
</dbReference>
<feature type="transmembrane region" description="Helical" evidence="5">
    <location>
        <begin position="186"/>
        <end position="204"/>
    </location>
</feature>
<evidence type="ECO:0000256" key="4">
    <source>
        <dbReference type="ARBA" id="ARBA00023136"/>
    </source>
</evidence>
<comment type="subcellular location">
    <subcellularLocation>
        <location evidence="1">Membrane</location>
        <topology evidence="1">Multi-pass membrane protein</topology>
    </subcellularLocation>
</comment>
<evidence type="ECO:0000256" key="5">
    <source>
        <dbReference type="SAM" id="Phobius"/>
    </source>
</evidence>
<feature type="transmembrane region" description="Helical" evidence="5">
    <location>
        <begin position="330"/>
        <end position="351"/>
    </location>
</feature>
<dbReference type="InterPro" id="IPR051533">
    <property type="entry name" value="WaaL-like"/>
</dbReference>
<name>A0A4R6UAZ6_9GAMM</name>
<feature type="transmembrane region" description="Helical" evidence="5">
    <location>
        <begin position="414"/>
        <end position="432"/>
    </location>
</feature>
<feature type="transmembrane region" description="Helical" evidence="5">
    <location>
        <begin position="384"/>
        <end position="402"/>
    </location>
</feature>
<dbReference type="PANTHER" id="PTHR37422">
    <property type="entry name" value="TEICHURONIC ACID BIOSYNTHESIS PROTEIN TUAE"/>
    <property type="match status" value="1"/>
</dbReference>
<dbReference type="OrthoDB" id="4448at2"/>
<dbReference type="EMBL" id="SNYK01000001">
    <property type="protein sequence ID" value="TDQ40244.1"/>
    <property type="molecule type" value="Genomic_DNA"/>
</dbReference>
<feature type="transmembrane region" description="Helical" evidence="5">
    <location>
        <begin position="119"/>
        <end position="141"/>
    </location>
</feature>
<evidence type="ECO:0000259" key="6">
    <source>
        <dbReference type="Pfam" id="PF04932"/>
    </source>
</evidence>
<feature type="transmembrane region" description="Helical" evidence="5">
    <location>
        <begin position="210"/>
        <end position="226"/>
    </location>
</feature>
<feature type="transmembrane region" description="Helical" evidence="5">
    <location>
        <begin position="29"/>
        <end position="49"/>
    </location>
</feature>
<keyword evidence="9" id="KW-1185">Reference proteome</keyword>
<dbReference type="AlphaFoldDB" id="A0A4R6UAZ6"/>
<feature type="transmembrane region" description="Helical" evidence="5">
    <location>
        <begin position="363"/>
        <end position="378"/>
    </location>
</feature>
<reference evidence="8 9" key="1">
    <citation type="submission" date="2019-03" db="EMBL/GenBank/DDBJ databases">
        <title>Genomic Encyclopedia of Type Strains, Phase IV (KMG-IV): sequencing the most valuable type-strain genomes for metagenomic binning, comparative biology and taxonomic classification.</title>
        <authorList>
            <person name="Goeker M."/>
        </authorList>
    </citation>
    <scope>NUCLEOTIDE SEQUENCE [LARGE SCALE GENOMIC DNA]</scope>
    <source>
        <strain evidence="8 9">DSM 28679</strain>
    </source>
</reference>
<evidence type="ECO:0000256" key="3">
    <source>
        <dbReference type="ARBA" id="ARBA00022989"/>
    </source>
</evidence>
<feature type="transmembrane region" description="Helical" evidence="5">
    <location>
        <begin position="61"/>
        <end position="81"/>
    </location>
</feature>
<evidence type="ECO:0000313" key="8">
    <source>
        <dbReference type="EMBL" id="TDQ40244.1"/>
    </source>
</evidence>
<keyword evidence="4 5" id="KW-0472">Membrane</keyword>
<evidence type="ECO:0000313" key="9">
    <source>
        <dbReference type="Proteomes" id="UP000294575"/>
    </source>
</evidence>
<dbReference type="RefSeq" id="WP_101496935.1">
    <property type="nucleotide sequence ID" value="NZ_LNJZ01000007.1"/>
</dbReference>
<proteinExistence type="predicted"/>
<feature type="domain" description="O-antigen ligase-related" evidence="6">
    <location>
        <begin position="195"/>
        <end position="342"/>
    </location>
</feature>
<dbReference type="InterPro" id="IPR007016">
    <property type="entry name" value="O-antigen_ligase-rel_domated"/>
</dbReference>
<keyword evidence="8" id="KW-0436">Ligase</keyword>
<feature type="transmembrane region" description="Helical" evidence="5">
    <location>
        <begin position="233"/>
        <end position="252"/>
    </location>
</feature>
<dbReference type="Pfam" id="PF11846">
    <property type="entry name" value="Wzy_C_2"/>
    <property type="match status" value="1"/>
</dbReference>
<sequence length="561" mass="62640">MKIFLFFACAALLASFVLPNHYVPWVSFYHESAAFLAGLLLIAALLLPVGPRVQLQVPASYLLLVLLACVPLAQYVGGLLYFPGDALVSATYILFFLAMLIVGYNLAQGRQAQPQLLQGLAAVLIVAGVISAWLALYQWLMQPGTLWVADLRPGGRPYANLAQPNHLAALLALALAGVLFLYEKHLLHRVSTGLLTVLFLFVIALSQSRAPWLMAVFFVVLWWWKNTHNTRRLGSGMAVSWVALYAGFVWLVPELSEWLDLEKLTSLAERAQAHSRWPLYSQFVHAIANGPLWGYGWQQASMAQLAAVPFFTDLPRFEYTEYTHNVFLDLLVWNGPVLGAVIILLVGGYLLRLAFLARTTEQLFAVLATGCFLVHALLEYPHAYAYFLLPVGLLVGSLQASVPCRVWPVPRRAVMLFLAAATGLYAAIWHDYRAIEEDFRLLRFEKGGIGKLRAEQPAPDVLLLDQLQAFTWHARVPVTAGLSEQELARHAQVARRYSQGPSMYKQVLLLAYNGRIEDAYQQLQILRRLHGEKLYARAVHELEFAAETNPQVGPLLELSTE</sequence>
<feature type="transmembrane region" description="Helical" evidence="5">
    <location>
        <begin position="87"/>
        <end position="107"/>
    </location>
</feature>
<dbReference type="GO" id="GO:0016020">
    <property type="term" value="C:membrane"/>
    <property type="evidence" value="ECO:0007669"/>
    <property type="project" value="UniProtKB-SubCell"/>
</dbReference>
<organism evidence="8 9">
    <name type="scientific">Thiopseudomonas denitrificans</name>
    <dbReference type="NCBI Taxonomy" id="1501432"/>
    <lineage>
        <taxon>Bacteria</taxon>
        <taxon>Pseudomonadati</taxon>
        <taxon>Pseudomonadota</taxon>
        <taxon>Gammaproteobacteria</taxon>
        <taxon>Pseudomonadales</taxon>
        <taxon>Pseudomonadaceae</taxon>
        <taxon>Thiopseudomonas</taxon>
    </lineage>
</organism>
<keyword evidence="2 5" id="KW-0812">Transmembrane</keyword>
<accession>A0A4R6UAZ6</accession>